<dbReference type="Proteomes" id="UP000324897">
    <property type="component" value="Chromosome 1"/>
</dbReference>
<dbReference type="PANTHER" id="PTHR22166">
    <property type="entry name" value="ENDOPLASMIC RETICULUM JUNCTION FORMATION PROTEIN LUNAPARK"/>
    <property type="match status" value="1"/>
</dbReference>
<keyword evidence="1" id="KW-0812">Transmembrane</keyword>
<accession>A0A5J9UUR1</accession>
<reference evidence="2 3" key="1">
    <citation type="journal article" date="2019" name="Sci. Rep.">
        <title>A high-quality genome of Eragrostis curvula grass provides insights into Poaceae evolution and supports new strategies to enhance forage quality.</title>
        <authorList>
            <person name="Carballo J."/>
            <person name="Santos B.A.C.M."/>
            <person name="Zappacosta D."/>
            <person name="Garbus I."/>
            <person name="Selva J.P."/>
            <person name="Gallo C.A."/>
            <person name="Diaz A."/>
            <person name="Albertini E."/>
            <person name="Caccamo M."/>
            <person name="Echenique V."/>
        </authorList>
    </citation>
    <scope>NUCLEOTIDE SEQUENCE [LARGE SCALE GENOMIC DNA]</scope>
    <source>
        <strain evidence="3">cv. Victoria</strain>
        <tissue evidence="2">Leaf</tissue>
    </source>
</reference>
<dbReference type="OrthoDB" id="684825at2759"/>
<feature type="non-terminal residue" evidence="2">
    <location>
        <position position="1"/>
    </location>
</feature>
<protein>
    <submittedName>
        <fullName evidence="2">Uncharacterized protein</fullName>
    </submittedName>
</protein>
<dbReference type="PANTHER" id="PTHR22166:SF26">
    <property type="entry name" value="OS02G0830500 PROTEIN"/>
    <property type="match status" value="1"/>
</dbReference>
<evidence type="ECO:0000313" key="3">
    <source>
        <dbReference type="Proteomes" id="UP000324897"/>
    </source>
</evidence>
<comment type="caution">
    <text evidence="2">The sequence shown here is derived from an EMBL/GenBank/DDBJ whole genome shotgun (WGS) entry which is preliminary data.</text>
</comment>
<keyword evidence="3" id="KW-1185">Reference proteome</keyword>
<dbReference type="InterPro" id="IPR040115">
    <property type="entry name" value="Lnp"/>
</dbReference>
<proteinExistence type="predicted"/>
<feature type="transmembrane region" description="Helical" evidence="1">
    <location>
        <begin position="94"/>
        <end position="114"/>
    </location>
</feature>
<dbReference type="AlphaFoldDB" id="A0A5J9UUR1"/>
<name>A0A5J9UUR1_9POAL</name>
<dbReference type="GO" id="GO:0071786">
    <property type="term" value="P:endoplasmic reticulum tubular network organization"/>
    <property type="evidence" value="ECO:0007669"/>
    <property type="project" value="InterPro"/>
</dbReference>
<dbReference type="Gramene" id="TVU27602">
    <property type="protein sequence ID" value="TVU27602"/>
    <property type="gene ID" value="EJB05_19095"/>
</dbReference>
<organism evidence="2 3">
    <name type="scientific">Eragrostis curvula</name>
    <name type="common">weeping love grass</name>
    <dbReference type="NCBI Taxonomy" id="38414"/>
    <lineage>
        <taxon>Eukaryota</taxon>
        <taxon>Viridiplantae</taxon>
        <taxon>Streptophyta</taxon>
        <taxon>Embryophyta</taxon>
        <taxon>Tracheophyta</taxon>
        <taxon>Spermatophyta</taxon>
        <taxon>Magnoliopsida</taxon>
        <taxon>Liliopsida</taxon>
        <taxon>Poales</taxon>
        <taxon>Poaceae</taxon>
        <taxon>PACMAD clade</taxon>
        <taxon>Chloridoideae</taxon>
        <taxon>Eragrostideae</taxon>
        <taxon>Eragrostidinae</taxon>
        <taxon>Eragrostis</taxon>
    </lineage>
</organism>
<keyword evidence="1" id="KW-1133">Transmembrane helix</keyword>
<dbReference type="GO" id="GO:0071782">
    <property type="term" value="C:endoplasmic reticulum tubular network"/>
    <property type="evidence" value="ECO:0007669"/>
    <property type="project" value="TreeGrafter"/>
</dbReference>
<sequence length="184" mass="20572">MAEAPPVTPRRLARTSSSLGVWWKLGDAGDASSSEVERRLRGIAEEEAAVKARMERRQAAAPAVRRKIAVVSMGLEVVALWRARRRAIGWRSKLLHALAIPAMATILLAAFARFRKILDGRDQQKLQRLAAERKANIGSFKGSYHNLQKLLEKYDHDAAESKEVAASKRLKRTHSRLSFHVGDE</sequence>
<evidence type="ECO:0000256" key="1">
    <source>
        <dbReference type="SAM" id="Phobius"/>
    </source>
</evidence>
<evidence type="ECO:0000313" key="2">
    <source>
        <dbReference type="EMBL" id="TVU27602.1"/>
    </source>
</evidence>
<dbReference type="EMBL" id="RWGY01000011">
    <property type="protein sequence ID" value="TVU27602.1"/>
    <property type="molecule type" value="Genomic_DNA"/>
</dbReference>
<gene>
    <name evidence="2" type="ORF">EJB05_19095</name>
</gene>
<keyword evidence="1" id="KW-0472">Membrane</keyword>